<keyword evidence="5 6" id="KW-0411">Iron-sulfur</keyword>
<protein>
    <submittedName>
        <fullName evidence="8">AmmeMemoRadiSam system radical SAM enzyme</fullName>
    </submittedName>
</protein>
<feature type="binding site" evidence="6">
    <location>
        <position position="90"/>
    </location>
    <ligand>
        <name>[4Fe-4S] cluster</name>
        <dbReference type="ChEBI" id="CHEBI:49883"/>
        <note>4Fe-4S-S-AdoMet</note>
    </ligand>
</feature>
<dbReference type="PROSITE" id="PS51918">
    <property type="entry name" value="RADICAL_SAM"/>
    <property type="match status" value="1"/>
</dbReference>
<evidence type="ECO:0000256" key="1">
    <source>
        <dbReference type="ARBA" id="ARBA00022485"/>
    </source>
</evidence>
<dbReference type="InterPro" id="IPR016431">
    <property type="entry name" value="Pyrv-formate_lyase-activ_prd"/>
</dbReference>
<dbReference type="PANTHER" id="PTHR30352:SF5">
    <property type="entry name" value="PYRUVATE FORMATE-LYASE 1-ACTIVATING ENZYME"/>
    <property type="match status" value="1"/>
</dbReference>
<dbReference type="AlphaFoldDB" id="A0AAP2RB70"/>
<name>A0AAP2RB70_9EURY</name>
<comment type="cofactor">
    <cofactor evidence="6">
        <name>[4Fe-4S] cluster</name>
        <dbReference type="ChEBI" id="CHEBI:49883"/>
    </cofactor>
    <text evidence="6">Binds 1 [4Fe-4S] cluster. The cluster is coordinated with 3 cysteines and an exchangeable S-adenosyl-L-methionine.</text>
</comment>
<keyword evidence="4 6" id="KW-0408">Iron</keyword>
<keyword evidence="1" id="KW-0004">4Fe-4S</keyword>
<evidence type="ECO:0000256" key="2">
    <source>
        <dbReference type="ARBA" id="ARBA00022691"/>
    </source>
</evidence>
<dbReference type="Pfam" id="PF04055">
    <property type="entry name" value="Radical_SAM"/>
    <property type="match status" value="1"/>
</dbReference>
<dbReference type="InterPro" id="IPR034457">
    <property type="entry name" value="Organic_radical-activating"/>
</dbReference>
<dbReference type="Proteomes" id="UP001320159">
    <property type="component" value="Unassembled WGS sequence"/>
</dbReference>
<dbReference type="SUPFAM" id="SSF102114">
    <property type="entry name" value="Radical SAM enzymes"/>
    <property type="match status" value="1"/>
</dbReference>
<dbReference type="RefSeq" id="WP_230739838.1">
    <property type="nucleotide sequence ID" value="NZ_PGCK01000001.1"/>
</dbReference>
<accession>A0AAP2RB70</accession>
<evidence type="ECO:0000313" key="9">
    <source>
        <dbReference type="Proteomes" id="UP001320159"/>
    </source>
</evidence>
<gene>
    <name evidence="8" type="primary">amrS</name>
    <name evidence="8" type="ORF">CUJ83_01610</name>
</gene>
<dbReference type="GO" id="GO:0051539">
    <property type="term" value="F:4 iron, 4 sulfur cluster binding"/>
    <property type="evidence" value="ECO:0007669"/>
    <property type="project" value="UniProtKB-KW"/>
</dbReference>
<organism evidence="8 9">
    <name type="scientific">Methanooceanicella nereidis</name>
    <dbReference type="NCBI Taxonomy" id="2052831"/>
    <lineage>
        <taxon>Archaea</taxon>
        <taxon>Methanobacteriati</taxon>
        <taxon>Methanobacteriota</taxon>
        <taxon>Stenosarchaea group</taxon>
        <taxon>Methanomicrobia</taxon>
        <taxon>Methanocellales</taxon>
        <taxon>Methanocellaceae</taxon>
        <taxon>Methanooceanicella</taxon>
    </lineage>
</organism>
<dbReference type="InterPro" id="IPR058240">
    <property type="entry name" value="rSAM_sf"/>
</dbReference>
<keyword evidence="3 6" id="KW-0479">Metal-binding</keyword>
<feature type="domain" description="Radical SAM core" evidence="7">
    <location>
        <begin position="68"/>
        <end position="282"/>
    </location>
</feature>
<evidence type="ECO:0000313" key="8">
    <source>
        <dbReference type="EMBL" id="MCD1293691.1"/>
    </source>
</evidence>
<evidence type="ECO:0000256" key="5">
    <source>
        <dbReference type="ARBA" id="ARBA00023014"/>
    </source>
</evidence>
<dbReference type="InterPro" id="IPR007197">
    <property type="entry name" value="rSAM"/>
</dbReference>
<feature type="binding site" evidence="6">
    <location>
        <position position="87"/>
    </location>
    <ligand>
        <name>[4Fe-4S] cluster</name>
        <dbReference type="ChEBI" id="CHEBI:49883"/>
        <note>4Fe-4S-S-AdoMet</note>
    </ligand>
</feature>
<evidence type="ECO:0000256" key="6">
    <source>
        <dbReference type="PIRSR" id="PIRSR004869-50"/>
    </source>
</evidence>
<dbReference type="PANTHER" id="PTHR30352">
    <property type="entry name" value="PYRUVATE FORMATE-LYASE-ACTIVATING ENZYME"/>
    <property type="match status" value="1"/>
</dbReference>
<keyword evidence="2 6" id="KW-0949">S-adenosyl-L-methionine</keyword>
<evidence type="ECO:0000259" key="7">
    <source>
        <dbReference type="PROSITE" id="PS51918"/>
    </source>
</evidence>
<reference evidence="8 9" key="1">
    <citation type="submission" date="2017-11" db="EMBL/GenBank/DDBJ databases">
        <title>Isolation and Characterization of Family Methanocellaceae Species from Potential Methane Hydrate Area Offshore Southwestern Taiwan.</title>
        <authorList>
            <person name="Zhang W.-L."/>
            <person name="Chen W.-C."/>
            <person name="Lai M.-C."/>
            <person name="Chen S.-C."/>
        </authorList>
    </citation>
    <scope>NUCLEOTIDE SEQUENCE [LARGE SCALE GENOMIC DNA]</scope>
    <source>
        <strain evidence="8 9">CWC-04</strain>
    </source>
</reference>
<evidence type="ECO:0000256" key="4">
    <source>
        <dbReference type="ARBA" id="ARBA00023004"/>
    </source>
</evidence>
<dbReference type="InterPro" id="IPR027596">
    <property type="entry name" value="AmmeMemoSam_rS"/>
</dbReference>
<dbReference type="SFLD" id="SFLDG01101">
    <property type="entry name" value="Uncharacterised_Radical_SAM_Su"/>
    <property type="match status" value="1"/>
</dbReference>
<comment type="caution">
    <text evidence="8">The sequence shown here is derived from an EMBL/GenBank/DDBJ whole genome shotgun (WGS) entry which is preliminary data.</text>
</comment>
<evidence type="ECO:0000256" key="3">
    <source>
        <dbReference type="ARBA" id="ARBA00022723"/>
    </source>
</evidence>
<dbReference type="Gene3D" id="3.20.20.70">
    <property type="entry name" value="Aldolase class I"/>
    <property type="match status" value="1"/>
</dbReference>
<proteinExistence type="predicted"/>
<dbReference type="PIRSF" id="PIRSF004869">
    <property type="entry name" value="PflX_prd"/>
    <property type="match status" value="1"/>
</dbReference>
<dbReference type="CDD" id="cd01335">
    <property type="entry name" value="Radical_SAM"/>
    <property type="match status" value="1"/>
</dbReference>
<dbReference type="GO" id="GO:0003824">
    <property type="term" value="F:catalytic activity"/>
    <property type="evidence" value="ECO:0007669"/>
    <property type="project" value="InterPro"/>
</dbReference>
<dbReference type="GO" id="GO:0046872">
    <property type="term" value="F:metal ion binding"/>
    <property type="evidence" value="ECO:0007669"/>
    <property type="project" value="UniProtKB-KW"/>
</dbReference>
<feature type="binding site" evidence="6">
    <location>
        <position position="83"/>
    </location>
    <ligand>
        <name>[4Fe-4S] cluster</name>
        <dbReference type="ChEBI" id="CHEBI:49883"/>
        <note>4Fe-4S-S-AdoMet</note>
    </ligand>
</feature>
<dbReference type="SFLD" id="SFLDS00029">
    <property type="entry name" value="Radical_SAM"/>
    <property type="match status" value="1"/>
</dbReference>
<dbReference type="InterPro" id="IPR013785">
    <property type="entry name" value="Aldolase_TIM"/>
</dbReference>
<dbReference type="EMBL" id="PGCK01000001">
    <property type="protein sequence ID" value="MCD1293691.1"/>
    <property type="molecule type" value="Genomic_DNA"/>
</dbReference>
<dbReference type="NCBIfam" id="TIGR04337">
    <property type="entry name" value="AmmeMemoSam_rS"/>
    <property type="match status" value="1"/>
</dbReference>
<sequence>MIKEAILWEPLEDKKVRCFSCSFKCIIPEGKIGHCRTRKNFDGKLKSLIYGTVTSVASDPIEKKPLYHFYPGSYSYSMGTVGCNFRCEHCQNWTISQADIESVYTEDIMPAMAVKNAIDTGCKSLSFTYNEPTIWVEFTHDTSMLGHEKGLKSIYVTNGYATAEHLEAMKGLLDAYRVDIKAFKDAFYKKVCSARLEPVLTSTKIAKDMGMHIEVINLVIPGLNDSAEEIGELSKWVYENLGPETPTHFTRFQPMYHMTDLAATSLETLERAYNVAKETGLKYVYLGNVPGHKYESTWCPSCNELLIERLGFRIMNLNLTKDKKCPKCGEKIPIIGNIGP</sequence>
<keyword evidence="9" id="KW-1185">Reference proteome</keyword>